<dbReference type="InterPro" id="IPR022627">
    <property type="entry name" value="DUF3502"/>
</dbReference>
<evidence type="ECO:0000259" key="1">
    <source>
        <dbReference type="Pfam" id="PF12010"/>
    </source>
</evidence>
<proteinExistence type="predicted"/>
<dbReference type="SUPFAM" id="SSF53850">
    <property type="entry name" value="Periplasmic binding protein-like II"/>
    <property type="match status" value="1"/>
</dbReference>
<protein>
    <submittedName>
        <fullName evidence="2">Extracellular solute-binding protein family 1</fullName>
    </submittedName>
</protein>
<dbReference type="AlphaFoldDB" id="W0FMI4"/>
<organism evidence="2">
    <name type="scientific">uncultured bacterium Contig16</name>
    <dbReference type="NCBI Taxonomy" id="1393468"/>
    <lineage>
        <taxon>Bacteria</taxon>
        <taxon>environmental samples</taxon>
    </lineage>
</organism>
<dbReference type="PROSITE" id="PS51257">
    <property type="entry name" value="PROKAR_LIPOPROTEIN"/>
    <property type="match status" value="1"/>
</dbReference>
<accession>W0FMI4</accession>
<reference evidence="2" key="1">
    <citation type="journal article" date="2013" name="PLoS ONE">
        <title>Metagenomic insights into the carbohydrate-active enzymes carried by the microorganisms adhering to solid digesta in the rumen of cows.</title>
        <authorList>
            <person name="Wang L."/>
            <person name="Hatem A."/>
            <person name="Catalyurek U.V."/>
            <person name="Morrison M."/>
            <person name="Yu Z."/>
        </authorList>
    </citation>
    <scope>NUCLEOTIDE SEQUENCE</scope>
</reference>
<dbReference type="EMBL" id="KC246781">
    <property type="protein sequence ID" value="AHF23992.1"/>
    <property type="molecule type" value="Genomic_DNA"/>
</dbReference>
<sequence length="506" mass="57046">MKKDKRSPILKPPLLSAALFVMLLLTFTSCRNTGQEKEGAETEVPSYDRIVMTFIVDERQTIRDELPAVSEELNRITREEIGAEVELLPLTEKEITSRFPLWMSDQEAIDLVFIDNNEIGQYFSQRMLLSLDEYIYSPEIDTEALTNHREDLTKGAVYHGFTYGISNVDDSNIYGRCFVVSEEALRRAGIVTDPAKVYAMEEAGEIFRTLKAENEGVYPACSMISEDGSLTENYVSPFYTSSSKERIGVDYDMKSGQFFSRYASSYYLDFIEMQRSWYLEGLLYPDLLLSDYTPKELARAGIVLAYASDNSPEHLSDSGFSDGAVIMNMTKSYRETEYVGSGYWTIPKTAENPEAAVRLLNLMYRDTRITNLLTYGIEGVHYTVTDAGKGLIKGERKADGTYLYDNPYPVYGSLEQAYKRMAPEVFEAYLSWKEAAQPVTDPAEGLSWPADDYIEEIQAVQEAVRLYAPLLESGSADLDVYYPRFLKALSDAGIDALIAALKQAAK</sequence>
<evidence type="ECO:0000313" key="2">
    <source>
        <dbReference type="EMBL" id="AHF23992.1"/>
    </source>
</evidence>
<dbReference type="Gene3D" id="3.40.190.10">
    <property type="entry name" value="Periplasmic binding protein-like II"/>
    <property type="match status" value="2"/>
</dbReference>
<dbReference type="Pfam" id="PF12010">
    <property type="entry name" value="DUF3502"/>
    <property type="match status" value="1"/>
</dbReference>
<feature type="domain" description="DUF3502" evidence="1">
    <location>
        <begin position="451"/>
        <end position="502"/>
    </location>
</feature>
<name>W0FMI4_9BACT</name>